<comment type="subcellular location">
    <subcellularLocation>
        <location evidence="1">Chromosome</location>
    </subcellularLocation>
</comment>
<proteinExistence type="predicted"/>
<protein>
    <submittedName>
        <fullName evidence="8">SET domain-containing protein-lysine N-methyltransferase</fullName>
    </submittedName>
</protein>
<accession>A0ABU4WJQ0</accession>
<dbReference type="EMBL" id="JALBUT010000008">
    <property type="protein sequence ID" value="MDX8415993.1"/>
    <property type="molecule type" value="Genomic_DNA"/>
</dbReference>
<keyword evidence="4" id="KW-0808">Transferase</keyword>
<evidence type="ECO:0000313" key="9">
    <source>
        <dbReference type="Proteomes" id="UP001275932"/>
    </source>
</evidence>
<evidence type="ECO:0000256" key="3">
    <source>
        <dbReference type="ARBA" id="ARBA00022603"/>
    </source>
</evidence>
<dbReference type="PANTHER" id="PTHR22884">
    <property type="entry name" value="SET DOMAIN PROTEINS"/>
    <property type="match status" value="1"/>
</dbReference>
<dbReference type="Pfam" id="PF00856">
    <property type="entry name" value="SET"/>
    <property type="match status" value="1"/>
</dbReference>
<evidence type="ECO:0000313" key="8">
    <source>
        <dbReference type="EMBL" id="MDX8415993.1"/>
    </source>
</evidence>
<keyword evidence="5" id="KW-0949">S-adenosyl-L-methionine</keyword>
<dbReference type="PROSITE" id="PS50868">
    <property type="entry name" value="POST_SET"/>
    <property type="match status" value="1"/>
</dbReference>
<gene>
    <name evidence="8" type="ORF">MOX91_07375</name>
</gene>
<evidence type="ECO:0000259" key="6">
    <source>
        <dbReference type="PROSITE" id="PS50280"/>
    </source>
</evidence>
<organism evidence="8 9">
    <name type="scientific">Intestinicryptomonas porci</name>
    <dbReference type="NCBI Taxonomy" id="2926320"/>
    <lineage>
        <taxon>Bacteria</taxon>
        <taxon>Pseudomonadati</taxon>
        <taxon>Verrucomicrobiota</taxon>
        <taxon>Opitutia</taxon>
        <taxon>Opitutales</taxon>
        <taxon>Intestinicryptomonaceae</taxon>
        <taxon>Intestinicryptomonas</taxon>
    </lineage>
</organism>
<dbReference type="PROSITE" id="PS50280">
    <property type="entry name" value="SET"/>
    <property type="match status" value="1"/>
</dbReference>
<sequence>MDEKKYVVKKSDIHGNGVFAAKKIKKGEQILKYLGEKITKEESNRRGLEQEERAKTSGEGSVYIFELDDEFDIDGNFEYNDARFINHACQTNCEAENIDGEIVFTATKDIAEGEEILYNYGYALEHFMRHPCKCGKPGCVGYIVAVEDRVKLKKILARMKKKKFASHK</sequence>
<dbReference type="InterPro" id="IPR003616">
    <property type="entry name" value="Post-SET_dom"/>
</dbReference>
<dbReference type="SUPFAM" id="SSF82199">
    <property type="entry name" value="SET domain"/>
    <property type="match status" value="1"/>
</dbReference>
<dbReference type="InterPro" id="IPR046341">
    <property type="entry name" value="SET_dom_sf"/>
</dbReference>
<dbReference type="SMART" id="SM00317">
    <property type="entry name" value="SET"/>
    <property type="match status" value="1"/>
</dbReference>
<evidence type="ECO:0000256" key="5">
    <source>
        <dbReference type="ARBA" id="ARBA00022691"/>
    </source>
</evidence>
<keyword evidence="9" id="KW-1185">Reference proteome</keyword>
<dbReference type="InterPro" id="IPR050777">
    <property type="entry name" value="SET2_Histone-Lys_MeTrsfase"/>
</dbReference>
<name>A0ABU4WJQ0_9BACT</name>
<evidence type="ECO:0000259" key="7">
    <source>
        <dbReference type="PROSITE" id="PS50868"/>
    </source>
</evidence>
<dbReference type="InterPro" id="IPR001214">
    <property type="entry name" value="SET_dom"/>
</dbReference>
<keyword evidence="3" id="KW-0489">Methyltransferase</keyword>
<evidence type="ECO:0000256" key="1">
    <source>
        <dbReference type="ARBA" id="ARBA00004286"/>
    </source>
</evidence>
<evidence type="ECO:0000256" key="4">
    <source>
        <dbReference type="ARBA" id="ARBA00022679"/>
    </source>
</evidence>
<dbReference type="Gene3D" id="2.170.270.10">
    <property type="entry name" value="SET domain"/>
    <property type="match status" value="1"/>
</dbReference>
<feature type="domain" description="SET" evidence="6">
    <location>
        <begin position="4"/>
        <end position="121"/>
    </location>
</feature>
<keyword evidence="2" id="KW-0158">Chromosome</keyword>
<reference evidence="8 9" key="1">
    <citation type="submission" date="2022-03" db="EMBL/GenBank/DDBJ databases">
        <title>Novel taxa within the pig intestine.</title>
        <authorList>
            <person name="Wylensek D."/>
            <person name="Bishof K."/>
            <person name="Afrizal A."/>
            <person name="Clavel T."/>
        </authorList>
    </citation>
    <scope>NUCLEOTIDE SEQUENCE [LARGE SCALE GENOMIC DNA]</scope>
    <source>
        <strain evidence="8 9">CLA-KB-P66</strain>
    </source>
</reference>
<dbReference type="RefSeq" id="WP_370397447.1">
    <property type="nucleotide sequence ID" value="NZ_JALBUT010000008.1"/>
</dbReference>
<feature type="domain" description="Post-SET" evidence="7">
    <location>
        <begin position="128"/>
        <end position="144"/>
    </location>
</feature>
<comment type="caution">
    <text evidence="8">The sequence shown here is derived from an EMBL/GenBank/DDBJ whole genome shotgun (WGS) entry which is preliminary data.</text>
</comment>
<dbReference type="Proteomes" id="UP001275932">
    <property type="component" value="Unassembled WGS sequence"/>
</dbReference>
<evidence type="ECO:0000256" key="2">
    <source>
        <dbReference type="ARBA" id="ARBA00022454"/>
    </source>
</evidence>